<reference evidence="2 3" key="1">
    <citation type="submission" date="2014-07" db="EMBL/GenBank/DDBJ databases">
        <authorList>
            <person name="McCorrison J."/>
            <person name="Sanka R."/>
            <person name="Torralba M."/>
            <person name="Gillis M."/>
            <person name="Haft D.H."/>
            <person name="Methe B."/>
            <person name="Sutton G."/>
            <person name="Nelson K.E."/>
        </authorList>
    </citation>
    <scope>NUCLEOTIDE SEQUENCE [LARGE SCALE GENOMIC DNA]</scope>
    <source>
        <strain evidence="2 3">S9-PR14</strain>
    </source>
</reference>
<organism evidence="2 3">
    <name type="scientific">Hoylesella timonensis S9-PR14</name>
    <dbReference type="NCBI Taxonomy" id="1401062"/>
    <lineage>
        <taxon>Bacteria</taxon>
        <taxon>Pseudomonadati</taxon>
        <taxon>Bacteroidota</taxon>
        <taxon>Bacteroidia</taxon>
        <taxon>Bacteroidales</taxon>
        <taxon>Prevotellaceae</taxon>
        <taxon>Hoylesella</taxon>
    </lineage>
</organism>
<dbReference type="Pfam" id="PF14060">
    <property type="entry name" value="DUF4252"/>
    <property type="match status" value="1"/>
</dbReference>
<comment type="caution">
    <text evidence="2">The sequence shown here is derived from an EMBL/GenBank/DDBJ whole genome shotgun (WGS) entry which is preliminary data.</text>
</comment>
<evidence type="ECO:0000313" key="2">
    <source>
        <dbReference type="EMBL" id="KGI21990.1"/>
    </source>
</evidence>
<evidence type="ECO:0000313" key="3">
    <source>
        <dbReference type="Proteomes" id="UP000029723"/>
    </source>
</evidence>
<dbReference type="OrthoDB" id="705638at2"/>
<dbReference type="Proteomes" id="UP000029723">
    <property type="component" value="Unassembled WGS sequence"/>
</dbReference>
<protein>
    <recommendedName>
        <fullName evidence="4">DUF4252 domain-containing protein</fullName>
    </recommendedName>
</protein>
<dbReference type="EMBL" id="JRPQ01000094">
    <property type="protein sequence ID" value="KGI21990.1"/>
    <property type="molecule type" value="Genomic_DNA"/>
</dbReference>
<dbReference type="AlphaFoldDB" id="A0A098YQH2"/>
<feature type="chain" id="PRO_5001951356" description="DUF4252 domain-containing protein" evidence="1">
    <location>
        <begin position="22"/>
        <end position="151"/>
    </location>
</feature>
<accession>A0A098YQH2</accession>
<evidence type="ECO:0000256" key="1">
    <source>
        <dbReference type="SAM" id="SignalP"/>
    </source>
</evidence>
<feature type="signal peptide" evidence="1">
    <location>
        <begin position="1"/>
        <end position="21"/>
    </location>
</feature>
<evidence type="ECO:0008006" key="4">
    <source>
        <dbReference type="Google" id="ProtNLM"/>
    </source>
</evidence>
<sequence>MPLKRILFVLILAMCSMYSVAQDQLFKQFDDAKAVSTVYISPTMFRLMPKLEFGDKDITKIASKLTKLQVLECERPSLIPTIKKQAANYYKTNKYEVVMKIKDKEERTTIYLKSYGKNNNEFILMNEEPKEITIIQLVGHITLSEIKNIAK</sequence>
<dbReference type="InterPro" id="IPR025348">
    <property type="entry name" value="DUF4252"/>
</dbReference>
<proteinExistence type="predicted"/>
<name>A0A098YQH2_9BACT</name>
<keyword evidence="1" id="KW-0732">Signal</keyword>
<gene>
    <name evidence="2" type="ORF">HMPREF9304_06880</name>
</gene>